<dbReference type="FunFam" id="3.30.300.70:FF:000001">
    <property type="entry name" value="Ribosome maturation factor RimP"/>
    <property type="match status" value="1"/>
</dbReference>
<dbReference type="Gene3D" id="2.30.30.180">
    <property type="entry name" value="Ribosome maturation factor RimP, C-terminal domain"/>
    <property type="match status" value="1"/>
</dbReference>
<dbReference type="eggNOG" id="COG0779">
    <property type="taxonomic scope" value="Bacteria"/>
</dbReference>
<protein>
    <recommendedName>
        <fullName evidence="3">Ribosome maturation factor RimP</fullName>
    </recommendedName>
</protein>
<feature type="domain" description="Ribosome maturation factor RimP C-terminal" evidence="5">
    <location>
        <begin position="106"/>
        <end position="169"/>
    </location>
</feature>
<comment type="subcellular location">
    <subcellularLocation>
        <location evidence="3">Cytoplasm</location>
    </subcellularLocation>
</comment>
<dbReference type="Pfam" id="PF17384">
    <property type="entry name" value="DUF150_C"/>
    <property type="match status" value="1"/>
</dbReference>
<keyword evidence="1 3" id="KW-0963">Cytoplasm</keyword>
<dbReference type="InterPro" id="IPR028998">
    <property type="entry name" value="RimP_C"/>
</dbReference>
<keyword evidence="7" id="KW-1185">Reference proteome</keyword>
<evidence type="ECO:0000313" key="6">
    <source>
        <dbReference type="EMBL" id="AEF99719.1"/>
    </source>
</evidence>
<dbReference type="InterPro" id="IPR028989">
    <property type="entry name" value="RimP_N"/>
</dbReference>
<comment type="similarity">
    <text evidence="3">Belongs to the RimP family.</text>
</comment>
<proteinExistence type="inferred from homology"/>
<gene>
    <name evidence="3" type="primary">rimP</name>
    <name evidence="6" type="ordered locus">Metme_1293</name>
</gene>
<feature type="domain" description="Ribosome maturation factor RimP N-terminal" evidence="4">
    <location>
        <begin position="30"/>
        <end position="100"/>
    </location>
</feature>
<dbReference type="GO" id="GO:0005829">
    <property type="term" value="C:cytosol"/>
    <property type="evidence" value="ECO:0007669"/>
    <property type="project" value="TreeGrafter"/>
</dbReference>
<dbReference type="PANTHER" id="PTHR33867">
    <property type="entry name" value="RIBOSOME MATURATION FACTOR RIMP"/>
    <property type="match status" value="1"/>
</dbReference>
<reference key="2">
    <citation type="submission" date="2011-05" db="EMBL/GenBank/DDBJ databases">
        <title>Complete genome sequence of the aerobic marine methanotroph Methylomonas methanica MC09.</title>
        <authorList>
            <person name="Boden R."/>
            <person name="Cunliffe M."/>
            <person name="Scanlan J."/>
            <person name="Moussard H."/>
            <person name="Kits K.D."/>
            <person name="Klotz M."/>
            <person name="Jetten M."/>
            <person name="Vuilleumier S."/>
            <person name="Han J."/>
            <person name="Peters L."/>
            <person name="Mikhailova N."/>
            <person name="Teshima H."/>
            <person name="Tapia R."/>
            <person name="Kyrpides N."/>
            <person name="Ivanova N."/>
            <person name="Pagani I."/>
            <person name="Cheng J.-F."/>
            <person name="Goodwin L."/>
            <person name="Han C."/>
            <person name="Hauser L."/>
            <person name="Land M."/>
            <person name="Lapidus A."/>
            <person name="Lucas S."/>
            <person name="Pitluck S."/>
            <person name="Woyke T."/>
            <person name="Stein L.Y."/>
            <person name="Murrell C."/>
        </authorList>
    </citation>
    <scope>NUCLEOTIDE SEQUENCE</scope>
    <source>
        <strain>MC09</strain>
    </source>
</reference>
<evidence type="ECO:0000259" key="4">
    <source>
        <dbReference type="Pfam" id="PF02576"/>
    </source>
</evidence>
<dbReference type="STRING" id="857087.Metme_1293"/>
<evidence type="ECO:0000256" key="1">
    <source>
        <dbReference type="ARBA" id="ARBA00022490"/>
    </source>
</evidence>
<dbReference type="HAMAP" id="MF_01077">
    <property type="entry name" value="RimP"/>
    <property type="match status" value="1"/>
</dbReference>
<comment type="function">
    <text evidence="3">Required for maturation of 30S ribosomal subunits.</text>
</comment>
<dbReference type="AlphaFoldDB" id="F9ZXA9"/>
<dbReference type="InterPro" id="IPR003728">
    <property type="entry name" value="Ribosome_maturation_RimP"/>
</dbReference>
<organism evidence="6 7">
    <name type="scientific">Methylomonas methanica (strain DSM 25384 / MC09)</name>
    <dbReference type="NCBI Taxonomy" id="857087"/>
    <lineage>
        <taxon>Bacteria</taxon>
        <taxon>Pseudomonadati</taxon>
        <taxon>Pseudomonadota</taxon>
        <taxon>Gammaproteobacteria</taxon>
        <taxon>Methylococcales</taxon>
        <taxon>Methylococcaceae</taxon>
        <taxon>Methylomonas</taxon>
    </lineage>
</organism>
<dbReference type="GO" id="GO:0006412">
    <property type="term" value="P:translation"/>
    <property type="evidence" value="ECO:0007669"/>
    <property type="project" value="TreeGrafter"/>
</dbReference>
<dbReference type="Proteomes" id="UP000008888">
    <property type="component" value="Chromosome"/>
</dbReference>
<dbReference type="InterPro" id="IPR035956">
    <property type="entry name" value="RimP_N_sf"/>
</dbReference>
<reference evidence="7" key="3">
    <citation type="submission" date="2011-05" db="EMBL/GenBank/DDBJ databases">
        <title>Complete sequence of Methylomonas methanica MC09.</title>
        <authorList>
            <consortium name="US DOE Joint Genome Institute"/>
            <person name="Lucas S."/>
            <person name="Han J."/>
            <person name="Lapidus A."/>
            <person name="Cheng J.-F."/>
            <person name="Goodwin L."/>
            <person name="Pitluck S."/>
            <person name="Peters L."/>
            <person name="Mikhailova N."/>
            <person name="Teshima H."/>
            <person name="Han C."/>
            <person name="Tapia R."/>
            <person name="Land M."/>
            <person name="Hauser L."/>
            <person name="Kyrpides N."/>
            <person name="Ivanova N."/>
            <person name="Pagani I."/>
            <person name="Stein L."/>
            <person name="Woyke T."/>
        </authorList>
    </citation>
    <scope>NUCLEOTIDE SEQUENCE [LARGE SCALE GENOMIC DNA]</scope>
    <source>
        <strain evidence="7">MC09</strain>
    </source>
</reference>
<dbReference type="SUPFAM" id="SSF74942">
    <property type="entry name" value="YhbC-like, C-terminal domain"/>
    <property type="match status" value="1"/>
</dbReference>
<accession>F9ZXA9</accession>
<dbReference type="Gene3D" id="3.30.300.70">
    <property type="entry name" value="RimP-like superfamily, N-terminal"/>
    <property type="match status" value="1"/>
</dbReference>
<dbReference type="SUPFAM" id="SSF75420">
    <property type="entry name" value="YhbC-like, N-terminal domain"/>
    <property type="match status" value="1"/>
</dbReference>
<evidence type="ECO:0000259" key="5">
    <source>
        <dbReference type="Pfam" id="PF17384"/>
    </source>
</evidence>
<sequence>MFMEEPEALFFCVLKGEAEMKQAPEHLVALIEPIVEGLGYECVGIEYNPHPQHGMLRIYIDSENGILLDDCTKVSHQLSGMLDVEDPIQGEYQLEVSSPGEDRPFFKLSQFEKYVGSTVNVSLFKPIDKRRKITGLIQAVDGDDVMLVEGEQTLKVPFQAMSKARLVPEYLLKKGGRSGK</sequence>
<name>F9ZXA9_METMM</name>
<dbReference type="Pfam" id="PF02576">
    <property type="entry name" value="RimP_N"/>
    <property type="match status" value="1"/>
</dbReference>
<dbReference type="PANTHER" id="PTHR33867:SF1">
    <property type="entry name" value="RIBOSOME MATURATION FACTOR RIMP"/>
    <property type="match status" value="1"/>
</dbReference>
<dbReference type="GO" id="GO:0000028">
    <property type="term" value="P:ribosomal small subunit assembly"/>
    <property type="evidence" value="ECO:0007669"/>
    <property type="project" value="TreeGrafter"/>
</dbReference>
<dbReference type="HOGENOM" id="CLU_070525_1_1_6"/>
<dbReference type="InterPro" id="IPR036847">
    <property type="entry name" value="RimP_C_sf"/>
</dbReference>
<dbReference type="KEGG" id="mmt:Metme_1293"/>
<keyword evidence="2 3" id="KW-0690">Ribosome biogenesis</keyword>
<evidence type="ECO:0000256" key="2">
    <source>
        <dbReference type="ARBA" id="ARBA00022517"/>
    </source>
</evidence>
<dbReference type="CDD" id="cd01734">
    <property type="entry name" value="YlxS_C"/>
    <property type="match status" value="1"/>
</dbReference>
<evidence type="ECO:0000313" key="7">
    <source>
        <dbReference type="Proteomes" id="UP000008888"/>
    </source>
</evidence>
<dbReference type="NCBIfam" id="NF000927">
    <property type="entry name" value="PRK00092.1-1"/>
    <property type="match status" value="1"/>
</dbReference>
<evidence type="ECO:0000256" key="3">
    <source>
        <dbReference type="HAMAP-Rule" id="MF_01077"/>
    </source>
</evidence>
<dbReference type="EMBL" id="CP002738">
    <property type="protein sequence ID" value="AEF99719.1"/>
    <property type="molecule type" value="Genomic_DNA"/>
</dbReference>
<reference evidence="6 7" key="1">
    <citation type="journal article" date="2011" name="J. Bacteriol.">
        <title>Complete Genome Sequence of the Aerobic Marine Methanotroph Methylomonas methanica MC09.</title>
        <authorList>
            <person name="Boden R."/>
            <person name="Cunliffe M."/>
            <person name="Scanlan J."/>
            <person name="Moussard H."/>
            <person name="Kits K.D."/>
            <person name="Klotz M.G."/>
            <person name="Jetten M.S."/>
            <person name="Vuilleumier S."/>
            <person name="Han J."/>
            <person name="Peters L."/>
            <person name="Mikhailova N."/>
            <person name="Teshima H."/>
            <person name="Tapia R."/>
            <person name="Kyrpides N."/>
            <person name="Ivanova N."/>
            <person name="Pagani I."/>
            <person name="Cheng J.F."/>
            <person name="Goodwin L."/>
            <person name="Han C."/>
            <person name="Hauser L."/>
            <person name="Land M.L."/>
            <person name="Lapidus A."/>
            <person name="Lucas S."/>
            <person name="Pitluck S."/>
            <person name="Woyke T."/>
            <person name="Stein L."/>
            <person name="Murrell J.C."/>
        </authorList>
    </citation>
    <scope>NUCLEOTIDE SEQUENCE [LARGE SCALE GENOMIC DNA]</scope>
    <source>
        <strain evidence="6 7">MC09</strain>
    </source>
</reference>